<dbReference type="OrthoDB" id="7445329at2759"/>
<evidence type="ECO:0000313" key="3">
    <source>
        <dbReference type="RefSeq" id="XP_026738041.1"/>
    </source>
</evidence>
<name>A0A7E5WCY9_TRINI</name>
<dbReference type="InParanoid" id="A0A7E5WCY9"/>
<feature type="region of interest" description="Disordered" evidence="1">
    <location>
        <begin position="281"/>
        <end position="302"/>
    </location>
</feature>
<dbReference type="GeneID" id="113501176"/>
<accession>A0A7E5WCY9</accession>
<protein>
    <submittedName>
        <fullName evidence="3">Uncharacterized protein LOC113501176</fullName>
    </submittedName>
</protein>
<evidence type="ECO:0000256" key="1">
    <source>
        <dbReference type="SAM" id="MobiDB-lite"/>
    </source>
</evidence>
<dbReference type="KEGG" id="tnl:113501176"/>
<proteinExistence type="predicted"/>
<evidence type="ECO:0000313" key="2">
    <source>
        <dbReference type="Proteomes" id="UP000322000"/>
    </source>
</evidence>
<organism evidence="2 3">
    <name type="scientific">Trichoplusia ni</name>
    <name type="common">Cabbage looper</name>
    <dbReference type="NCBI Taxonomy" id="7111"/>
    <lineage>
        <taxon>Eukaryota</taxon>
        <taxon>Metazoa</taxon>
        <taxon>Ecdysozoa</taxon>
        <taxon>Arthropoda</taxon>
        <taxon>Hexapoda</taxon>
        <taxon>Insecta</taxon>
        <taxon>Pterygota</taxon>
        <taxon>Neoptera</taxon>
        <taxon>Endopterygota</taxon>
        <taxon>Lepidoptera</taxon>
        <taxon>Glossata</taxon>
        <taxon>Ditrysia</taxon>
        <taxon>Noctuoidea</taxon>
        <taxon>Noctuidae</taxon>
        <taxon>Plusiinae</taxon>
        <taxon>Trichoplusia</taxon>
    </lineage>
</organism>
<reference evidence="3" key="1">
    <citation type="submission" date="2025-08" db="UniProtKB">
        <authorList>
            <consortium name="RefSeq"/>
        </authorList>
    </citation>
    <scope>IDENTIFICATION</scope>
</reference>
<dbReference type="RefSeq" id="XP_026738041.1">
    <property type="nucleotide sequence ID" value="XM_026882240.1"/>
</dbReference>
<sequence length="819" mass="93842">MPESKSKKLHAKSYTSVYDIFAGMSYELSNINPNIPMRERSVFHGDAPNQLLECEYPLSKSTNFVTSEKYNRLNNMMNSSCKTIVPSTSTIFYDLDDIAKRHSFHCLTEISISTANFMKVVKMPTTTAAFGTKSIVQECATQIHPKLLPRDSIEINARKVKKKYSNEALSSEIFLRDDDYIQDYHKRYKEYYKDMTDRQQKFWSYAKYRTEYTKPIPEEKKSKKKDKGKRTEDPCPCQLFSYACPCTDKKSLTELARNSKSLTMADQVTSTMKVVLVDEKKDKKSSKLKKNKGDPVKEDKPTNTSVVEMIEVIVPKNEPPVQIVNKHDVPILVDHKNNKQKKSRKRSRRILCPNCKEKVDVVISISTTEDEDLLKCENSSIYRSKEIPSSAAYAYRATPNNHRSKPMEDGDLCLHEPRCEMLPVCQILPSDNYYNVNVSQKCVKKHSVPKSTPRIIRITKACRHHPPCTVVPSCQRANVLKNNCEYIPPCLHRPRCVNLPLCVPFSKSLHYEEASSKLVDDIENSDCPHIPRCKYIPVCQHDSFANTMEHHQINMVSRVQNGCEFLNDYSPQAYLLNPKTTCLANTFSPCQLSSTPCYTEQHVFRSNKSCQFDSSHAKCPSESKEDPSNETVIFIRDVGCQFRSKSYSPKNSVLQNKISSNSFDFVDVKMGNYYANVHTLRYEDKFTSPLSGEDQSFSTASITSLELDSECPSHGRRANRCFPKNRPTTGFVPKSAYVTAYSTRTECDSAVPAYVNTKSDIPEIREIRDCRSAYPVKSRRSFLKGRYRKIFSVKRRRKSRISTHVLRTCSKKTVCEQNK</sequence>
<dbReference type="AlphaFoldDB" id="A0A7E5WCY9"/>
<feature type="compositionally biased region" description="Basic and acidic residues" evidence="1">
    <location>
        <begin position="291"/>
        <end position="301"/>
    </location>
</feature>
<dbReference type="Proteomes" id="UP000322000">
    <property type="component" value="Chromosome 15"/>
</dbReference>
<gene>
    <name evidence="3" type="primary">LOC113501176</name>
</gene>
<keyword evidence="2" id="KW-1185">Reference proteome</keyword>